<reference evidence="2 3" key="1">
    <citation type="journal article" date="2018" name="Nat. Biotechnol.">
        <title>A standardized bacterial taxonomy based on genome phylogeny substantially revises the tree of life.</title>
        <authorList>
            <person name="Parks D.H."/>
            <person name="Chuvochina M."/>
            <person name="Waite D.W."/>
            <person name="Rinke C."/>
            <person name="Skarshewski A."/>
            <person name="Chaumeil P.A."/>
            <person name="Hugenholtz P."/>
        </authorList>
    </citation>
    <scope>NUCLEOTIDE SEQUENCE [LARGE SCALE GENOMIC DNA]</scope>
    <source>
        <strain evidence="2">UBA8739</strain>
    </source>
</reference>
<name>A0A3B9II26_9PROT</name>
<dbReference type="InterPro" id="IPR012675">
    <property type="entry name" value="Beta-grasp_dom_sf"/>
</dbReference>
<dbReference type="Gene3D" id="1.10.150.120">
    <property type="entry name" value="[2Fe-2S]-binding domain"/>
    <property type="match status" value="1"/>
</dbReference>
<dbReference type="InterPro" id="IPR052914">
    <property type="entry name" value="Aldehyde_Oxdr_Iron-Sulfur"/>
</dbReference>
<accession>A0A3B9II26</accession>
<evidence type="ECO:0000313" key="3">
    <source>
        <dbReference type="Proteomes" id="UP000257706"/>
    </source>
</evidence>
<dbReference type="InterPro" id="IPR001041">
    <property type="entry name" value="2Fe-2S_ferredoxin-type"/>
</dbReference>
<evidence type="ECO:0000259" key="1">
    <source>
        <dbReference type="PROSITE" id="PS51085"/>
    </source>
</evidence>
<dbReference type="Pfam" id="PF01799">
    <property type="entry name" value="Fer2_2"/>
    <property type="match status" value="1"/>
</dbReference>
<sequence length="190" mass="20835">MIPATRSVRLTVNGRDTGPVEVPEDLMLLEFLQEYLNLTGTRYGCGQGVCRACTVILDRPDGRSRAVPSCVTGVAHLDGARVRTVEGHARRNEDGSLALSAIQQAYLTHFSFQCSYCTPGFVNGATVLIERLAREPVPRRDVERVVLEGMDRHICRCTGYVRYLAAVRDVILSTPGLTTDRPAGKRDDGS</sequence>
<gene>
    <name evidence="2" type="ORF">DCK97_08940</name>
</gene>
<dbReference type="InterPro" id="IPR002888">
    <property type="entry name" value="2Fe-2S-bd"/>
</dbReference>
<dbReference type="PROSITE" id="PS51085">
    <property type="entry name" value="2FE2S_FER_2"/>
    <property type="match status" value="1"/>
</dbReference>
<dbReference type="Pfam" id="PF00111">
    <property type="entry name" value="Fer2"/>
    <property type="match status" value="1"/>
</dbReference>
<dbReference type="SUPFAM" id="SSF47741">
    <property type="entry name" value="CO dehydrogenase ISP C-domain like"/>
    <property type="match status" value="1"/>
</dbReference>
<dbReference type="Gene3D" id="3.10.20.30">
    <property type="match status" value="1"/>
</dbReference>
<dbReference type="PANTHER" id="PTHR45331">
    <property type="entry name" value="OXIDOREDUCTASE, IRON-SULPHUR BINDING SUBUNIT-RELATED-RELATED"/>
    <property type="match status" value="1"/>
</dbReference>
<dbReference type="GO" id="GO:0051537">
    <property type="term" value="F:2 iron, 2 sulfur cluster binding"/>
    <property type="evidence" value="ECO:0007669"/>
    <property type="project" value="TreeGrafter"/>
</dbReference>
<organism evidence="2 3">
    <name type="scientific">Tistrella mobilis</name>
    <dbReference type="NCBI Taxonomy" id="171437"/>
    <lineage>
        <taxon>Bacteria</taxon>
        <taxon>Pseudomonadati</taxon>
        <taxon>Pseudomonadota</taxon>
        <taxon>Alphaproteobacteria</taxon>
        <taxon>Geminicoccales</taxon>
        <taxon>Geminicoccaceae</taxon>
        <taxon>Tistrella</taxon>
    </lineage>
</organism>
<dbReference type="CDD" id="cd00207">
    <property type="entry name" value="fer2"/>
    <property type="match status" value="1"/>
</dbReference>
<dbReference type="InterPro" id="IPR036884">
    <property type="entry name" value="2Fe-2S-bd_dom_sf"/>
</dbReference>
<dbReference type="GO" id="GO:0016903">
    <property type="term" value="F:oxidoreductase activity, acting on the aldehyde or oxo group of donors"/>
    <property type="evidence" value="ECO:0007669"/>
    <property type="project" value="TreeGrafter"/>
</dbReference>
<dbReference type="PANTHER" id="PTHR45331:SF2">
    <property type="entry name" value="OXIDOREDUCTASE WITH IRON-SULFUR SUBUNIT"/>
    <property type="match status" value="1"/>
</dbReference>
<evidence type="ECO:0000313" key="2">
    <source>
        <dbReference type="EMBL" id="HAE47531.1"/>
    </source>
</evidence>
<dbReference type="InterPro" id="IPR036010">
    <property type="entry name" value="2Fe-2S_ferredoxin-like_sf"/>
</dbReference>
<dbReference type="AlphaFoldDB" id="A0A3B9II26"/>
<protein>
    <submittedName>
        <fullName evidence="2">(2Fe-2S)-binding protein</fullName>
    </submittedName>
</protein>
<feature type="domain" description="2Fe-2S ferredoxin-type" evidence="1">
    <location>
        <begin position="6"/>
        <end position="88"/>
    </location>
</feature>
<dbReference type="EMBL" id="DMAI01000137">
    <property type="protein sequence ID" value="HAE47531.1"/>
    <property type="molecule type" value="Genomic_DNA"/>
</dbReference>
<comment type="caution">
    <text evidence="2">The sequence shown here is derived from an EMBL/GenBank/DDBJ whole genome shotgun (WGS) entry which is preliminary data.</text>
</comment>
<proteinExistence type="predicted"/>
<dbReference type="GO" id="GO:0046872">
    <property type="term" value="F:metal ion binding"/>
    <property type="evidence" value="ECO:0007669"/>
    <property type="project" value="InterPro"/>
</dbReference>
<dbReference type="Proteomes" id="UP000257706">
    <property type="component" value="Unassembled WGS sequence"/>
</dbReference>
<dbReference type="SUPFAM" id="SSF54292">
    <property type="entry name" value="2Fe-2S ferredoxin-like"/>
    <property type="match status" value="1"/>
</dbReference>